<gene>
    <name evidence="1" type="ORF">DPV98_05275</name>
</gene>
<accession>A0A369ZH25</accession>
<evidence type="ECO:0008006" key="3">
    <source>
        <dbReference type="Google" id="ProtNLM"/>
    </source>
</evidence>
<dbReference type="EMBL" id="QEQD01000004">
    <property type="protein sequence ID" value="RDF04784.1"/>
    <property type="molecule type" value="Genomic_DNA"/>
</dbReference>
<reference evidence="1 2" key="1">
    <citation type="submission" date="2018-05" db="EMBL/GenBank/DDBJ databases">
        <title>Draft Genome Sequences for a Diverse set of 7 Haemophilus Species.</title>
        <authorList>
            <person name="Nichols M."/>
            <person name="Topaz N."/>
            <person name="Wang X."/>
            <person name="Wang X."/>
            <person name="Boxrud D."/>
        </authorList>
    </citation>
    <scope>NUCLEOTIDE SEQUENCE [LARGE SCALE GENOMIC DNA]</scope>
    <source>
        <strain evidence="1 2">C2010039593</strain>
    </source>
</reference>
<protein>
    <recommendedName>
        <fullName evidence="3">Type II secretory pathway, pseudopilin</fullName>
    </recommendedName>
</protein>
<evidence type="ECO:0000313" key="2">
    <source>
        <dbReference type="Proteomes" id="UP000253999"/>
    </source>
</evidence>
<proteinExistence type="predicted"/>
<dbReference type="STRING" id="735.B0185_09540"/>
<evidence type="ECO:0000313" key="1">
    <source>
        <dbReference type="EMBL" id="RDF04784.1"/>
    </source>
</evidence>
<sequence length="98" mass="11099">MVKQLKAESLVSLLVALTLFAILVLNFTAWQKDQLERGTRNYQQQQALQIAENQIALRMAGLSCESQAVENDVRFTIQCNEELIKVSYPMGQVEIKAK</sequence>
<organism evidence="1 2">
    <name type="scientific">Haemophilus parahaemolyticus</name>
    <dbReference type="NCBI Taxonomy" id="735"/>
    <lineage>
        <taxon>Bacteria</taxon>
        <taxon>Pseudomonadati</taxon>
        <taxon>Pseudomonadota</taxon>
        <taxon>Gammaproteobacteria</taxon>
        <taxon>Pasteurellales</taxon>
        <taxon>Pasteurellaceae</taxon>
        <taxon>Haemophilus</taxon>
    </lineage>
</organism>
<dbReference type="RefSeq" id="WP_111312936.1">
    <property type="nucleotide sequence ID" value="NZ_JAUPSI010000076.1"/>
</dbReference>
<dbReference type="AlphaFoldDB" id="A0A369ZH25"/>
<comment type="caution">
    <text evidence="1">The sequence shown here is derived from an EMBL/GenBank/DDBJ whole genome shotgun (WGS) entry which is preliminary data.</text>
</comment>
<dbReference type="Pfam" id="PF17344">
    <property type="entry name" value="DUF5374"/>
    <property type="match status" value="1"/>
</dbReference>
<dbReference type="InterPro" id="IPR020511">
    <property type="entry name" value="Uncharacterised_HI0941"/>
</dbReference>
<dbReference type="Proteomes" id="UP000253999">
    <property type="component" value="Unassembled WGS sequence"/>
</dbReference>
<name>A0A369ZH25_HAEPH</name>